<dbReference type="RefSeq" id="WP_021687154.1">
    <property type="nucleotide sequence ID" value="NZ_KI260564.1"/>
</dbReference>
<feature type="region of interest" description="Disordered" evidence="1">
    <location>
        <begin position="194"/>
        <end position="254"/>
    </location>
</feature>
<sequence>MSFSNQQFSSISIISAADIRTGSAAEAPALHEGDTVFVRVLSQQGKNRYAVSFAGQRFNVFSQRALPNGASFSAAVKIKDGSILLVPQNRTHTISNGANAVKHVSFMEADVSGRLNAFFEQALLPSDDISLRLLQFFQENGLRFNGRQAQKARAAALRFAGREKEAAEAALFLLEKGVQPDEQTLGELLDVLYGSSEQDGNTGDSAQEQDGQDRDGGSSDGKHSGHRRAPDGSEDDVDGSVGNGGSLPVGEEVTGNWAPAVDTDTAKNAASAAPDNFLQKLSLLYKNTDECLALPCGLLSFVNHYKTSCKHWVLLPFDYDIGNKSFNGVIRLLLNTQEKKLEKIGISAFSPVKNYFFMVHLHRLHNLKINNLKKLQLSVNYCVTPEPPHAQRRKLDAFLKEGVFGNAGIANCKIDFVPDLYRTGSFTEMNGVFVAEAEV</sequence>
<name>A0ABN0NZH3_TRELE</name>
<organism evidence="2 3">
    <name type="scientific">Treponema lecithinolyticum ATCC 700332</name>
    <dbReference type="NCBI Taxonomy" id="1321815"/>
    <lineage>
        <taxon>Bacteria</taxon>
        <taxon>Pseudomonadati</taxon>
        <taxon>Spirochaetota</taxon>
        <taxon>Spirochaetia</taxon>
        <taxon>Spirochaetales</taxon>
        <taxon>Treponemataceae</taxon>
        <taxon>Treponema</taxon>
    </lineage>
</organism>
<comment type="caution">
    <text evidence="2">The sequence shown here is derived from an EMBL/GenBank/DDBJ whole genome shotgun (WGS) entry which is preliminary data.</text>
</comment>
<evidence type="ECO:0000256" key="1">
    <source>
        <dbReference type="SAM" id="MobiDB-lite"/>
    </source>
</evidence>
<accession>A0ABN0NZH3</accession>
<proteinExistence type="predicted"/>
<protein>
    <submittedName>
        <fullName evidence="2">Uncharacterized protein</fullName>
    </submittedName>
</protein>
<dbReference type="Proteomes" id="UP000016649">
    <property type="component" value="Unassembled WGS sequence"/>
</dbReference>
<gene>
    <name evidence="2" type="ORF">HMPREF9193_00940</name>
</gene>
<dbReference type="EMBL" id="AWVH01000025">
    <property type="protein sequence ID" value="ERJ93470.1"/>
    <property type="molecule type" value="Genomic_DNA"/>
</dbReference>
<reference evidence="2 3" key="1">
    <citation type="submission" date="2013-08" db="EMBL/GenBank/DDBJ databases">
        <authorList>
            <person name="Weinstock G."/>
            <person name="Sodergren E."/>
            <person name="Wylie T."/>
            <person name="Fulton L."/>
            <person name="Fulton R."/>
            <person name="Fronick C."/>
            <person name="O'Laughlin M."/>
            <person name="Godfrey J."/>
            <person name="Miner T."/>
            <person name="Herter B."/>
            <person name="Appelbaum E."/>
            <person name="Cordes M."/>
            <person name="Lek S."/>
            <person name="Wollam A."/>
            <person name="Pepin K.H."/>
            <person name="Palsikar V.B."/>
            <person name="Mitreva M."/>
            <person name="Wilson R.K."/>
        </authorList>
    </citation>
    <scope>NUCLEOTIDE SEQUENCE [LARGE SCALE GENOMIC DNA]</scope>
    <source>
        <strain evidence="2 3">ATCC 700332</strain>
    </source>
</reference>
<feature type="compositionally biased region" description="Polar residues" evidence="1">
    <location>
        <begin position="195"/>
        <end position="208"/>
    </location>
</feature>
<keyword evidence="3" id="KW-1185">Reference proteome</keyword>
<evidence type="ECO:0000313" key="3">
    <source>
        <dbReference type="Proteomes" id="UP000016649"/>
    </source>
</evidence>
<feature type="compositionally biased region" description="Basic and acidic residues" evidence="1">
    <location>
        <begin position="211"/>
        <end position="231"/>
    </location>
</feature>
<evidence type="ECO:0000313" key="2">
    <source>
        <dbReference type="EMBL" id="ERJ93470.1"/>
    </source>
</evidence>